<feature type="region of interest" description="Disordered" evidence="1">
    <location>
        <begin position="1"/>
        <end position="26"/>
    </location>
</feature>
<keyword evidence="3" id="KW-1185">Reference proteome</keyword>
<evidence type="ECO:0000256" key="1">
    <source>
        <dbReference type="SAM" id="MobiDB-lite"/>
    </source>
</evidence>
<evidence type="ECO:0000313" key="3">
    <source>
        <dbReference type="Proteomes" id="UP000318571"/>
    </source>
</evidence>
<evidence type="ECO:0000313" key="2">
    <source>
        <dbReference type="EMBL" id="TRY76275.1"/>
    </source>
</evidence>
<protein>
    <submittedName>
        <fullName evidence="2">Uncharacterized protein</fullName>
    </submittedName>
</protein>
<accession>A0A553PF11</accession>
<sequence>MCCPQTPPSKDHREDHQGAAKPKRAIGRTVILSEAYSLDPSARKRLNSNDYGVVPPKKKSVVEGDESNDILRRRLLAISKIQTSKIQLQIEVNAPPTTTTHNNNTTTTPKNNCTPVGEPFKPKGQNDEAQEGLV</sequence>
<name>A0A553PF11_TIGCA</name>
<gene>
    <name evidence="2" type="ORF">TCAL_14718</name>
</gene>
<reference evidence="2 3" key="1">
    <citation type="journal article" date="2018" name="Nat. Ecol. Evol.">
        <title>Genomic signatures of mitonuclear coevolution across populations of Tigriopus californicus.</title>
        <authorList>
            <person name="Barreto F.S."/>
            <person name="Watson E.T."/>
            <person name="Lima T.G."/>
            <person name="Willett C.S."/>
            <person name="Edmands S."/>
            <person name="Li W."/>
            <person name="Burton R.S."/>
        </authorList>
    </citation>
    <scope>NUCLEOTIDE SEQUENCE [LARGE SCALE GENOMIC DNA]</scope>
    <source>
        <strain evidence="2 3">San Diego</strain>
    </source>
</reference>
<dbReference type="Proteomes" id="UP000318571">
    <property type="component" value="Chromosome 5"/>
</dbReference>
<dbReference type="AlphaFoldDB" id="A0A553PF11"/>
<comment type="caution">
    <text evidence="2">The sequence shown here is derived from an EMBL/GenBank/DDBJ whole genome shotgun (WGS) entry which is preliminary data.</text>
</comment>
<feature type="compositionally biased region" description="Basic and acidic residues" evidence="1">
    <location>
        <begin position="9"/>
        <end position="18"/>
    </location>
</feature>
<proteinExistence type="predicted"/>
<feature type="region of interest" description="Disordered" evidence="1">
    <location>
        <begin position="94"/>
        <end position="134"/>
    </location>
</feature>
<organism evidence="2 3">
    <name type="scientific">Tigriopus californicus</name>
    <name type="common">Marine copepod</name>
    <dbReference type="NCBI Taxonomy" id="6832"/>
    <lineage>
        <taxon>Eukaryota</taxon>
        <taxon>Metazoa</taxon>
        <taxon>Ecdysozoa</taxon>
        <taxon>Arthropoda</taxon>
        <taxon>Crustacea</taxon>
        <taxon>Multicrustacea</taxon>
        <taxon>Hexanauplia</taxon>
        <taxon>Copepoda</taxon>
        <taxon>Harpacticoida</taxon>
        <taxon>Harpacticidae</taxon>
        <taxon>Tigriopus</taxon>
    </lineage>
</organism>
<feature type="compositionally biased region" description="Low complexity" evidence="1">
    <location>
        <begin position="94"/>
        <end position="115"/>
    </location>
</feature>
<dbReference type="EMBL" id="VCGU01000004">
    <property type="protein sequence ID" value="TRY76275.1"/>
    <property type="molecule type" value="Genomic_DNA"/>
</dbReference>